<dbReference type="EMBL" id="FOXQ01000001">
    <property type="protein sequence ID" value="SFP62535.1"/>
    <property type="molecule type" value="Genomic_DNA"/>
</dbReference>
<dbReference type="Pfam" id="PF09722">
    <property type="entry name" value="Xre_MbcA_ParS_C"/>
    <property type="match status" value="1"/>
</dbReference>
<dbReference type="Proteomes" id="UP000199031">
    <property type="component" value="Unassembled WGS sequence"/>
</dbReference>
<evidence type="ECO:0000313" key="2">
    <source>
        <dbReference type="EMBL" id="SFP62535.1"/>
    </source>
</evidence>
<dbReference type="InterPro" id="IPR011979">
    <property type="entry name" value="Antitox_Xre"/>
</dbReference>
<dbReference type="InterPro" id="IPR024467">
    <property type="entry name" value="Xre/MbcA/ParS-like_toxin-bd"/>
</dbReference>
<keyword evidence="3" id="KW-1185">Reference proteome</keyword>
<organism evidence="2 3">
    <name type="scientific">Parafilimonas terrae</name>
    <dbReference type="NCBI Taxonomy" id="1465490"/>
    <lineage>
        <taxon>Bacteria</taxon>
        <taxon>Pseudomonadati</taxon>
        <taxon>Bacteroidota</taxon>
        <taxon>Chitinophagia</taxon>
        <taxon>Chitinophagales</taxon>
        <taxon>Chitinophagaceae</taxon>
        <taxon>Parafilimonas</taxon>
    </lineage>
</organism>
<dbReference type="AlphaFoldDB" id="A0A1I5RVL0"/>
<protein>
    <submittedName>
        <fullName evidence="2">Putative toxin-antitoxin system antitoxin component, TIGR02293 family</fullName>
    </submittedName>
</protein>
<reference evidence="2 3" key="1">
    <citation type="submission" date="2016-10" db="EMBL/GenBank/DDBJ databases">
        <authorList>
            <person name="de Groot N.N."/>
        </authorList>
    </citation>
    <scope>NUCLEOTIDE SEQUENCE [LARGE SCALE GENOMIC DNA]</scope>
    <source>
        <strain evidence="2 3">DSM 28286</strain>
    </source>
</reference>
<evidence type="ECO:0000259" key="1">
    <source>
        <dbReference type="Pfam" id="PF09722"/>
    </source>
</evidence>
<feature type="domain" description="Antitoxin Xre/MbcA/ParS-like toxin-binding" evidence="1">
    <location>
        <begin position="122"/>
        <end position="170"/>
    </location>
</feature>
<dbReference type="NCBIfam" id="TIGR02293">
    <property type="entry name" value="TAS_TIGR02293"/>
    <property type="match status" value="1"/>
</dbReference>
<dbReference type="STRING" id="1465490.SAMN05444277_101443"/>
<evidence type="ECO:0000313" key="3">
    <source>
        <dbReference type="Proteomes" id="UP000199031"/>
    </source>
</evidence>
<accession>A0A1I5RVL0</accession>
<proteinExistence type="predicted"/>
<sequence length="173" mass="19529">MAKKKTIKYKAGKPGNTVEESAAIYVVKKNVNGLKNFSSILSFSHKPESQMTNFEKMAAVEDGISKEELQKLKEKTSMDYDKLAKALSVTRATLINKKKQEKFNAGLSERIFSLADIYSYGYEVFEDVARFNTWMFRPNQALGGKTPFELIGSPFGRDEVKNVIGRIEYGVYS</sequence>
<gene>
    <name evidence="2" type="ORF">SAMN05444277_101443</name>
</gene>
<name>A0A1I5RVL0_9BACT</name>
<dbReference type="RefSeq" id="WP_090655163.1">
    <property type="nucleotide sequence ID" value="NZ_FOXQ01000001.1"/>
</dbReference>
<dbReference type="OrthoDB" id="5770459at2"/>